<dbReference type="Proteomes" id="UP000663870">
    <property type="component" value="Unassembled WGS sequence"/>
</dbReference>
<dbReference type="Proteomes" id="UP000663864">
    <property type="component" value="Unassembled WGS sequence"/>
</dbReference>
<accession>A0A814E5N6</accession>
<dbReference type="Proteomes" id="UP000663823">
    <property type="component" value="Unassembled WGS sequence"/>
</dbReference>
<evidence type="ECO:0000313" key="5">
    <source>
        <dbReference type="EMBL" id="CAF1127438.1"/>
    </source>
</evidence>
<evidence type="ECO:0000256" key="1">
    <source>
        <dbReference type="SAM" id="MobiDB-lite"/>
    </source>
</evidence>
<evidence type="ECO:0000313" key="8">
    <source>
        <dbReference type="Proteomes" id="UP000663870"/>
    </source>
</evidence>
<reference evidence="3" key="1">
    <citation type="submission" date="2021-02" db="EMBL/GenBank/DDBJ databases">
        <authorList>
            <person name="Nowell W R."/>
        </authorList>
    </citation>
    <scope>NUCLEOTIDE SEQUENCE</scope>
</reference>
<organism evidence="3 9">
    <name type="scientific">Rotaria sordida</name>
    <dbReference type="NCBI Taxonomy" id="392033"/>
    <lineage>
        <taxon>Eukaryota</taxon>
        <taxon>Metazoa</taxon>
        <taxon>Spiralia</taxon>
        <taxon>Gnathifera</taxon>
        <taxon>Rotifera</taxon>
        <taxon>Eurotatoria</taxon>
        <taxon>Bdelloidea</taxon>
        <taxon>Philodinida</taxon>
        <taxon>Philodinidae</taxon>
        <taxon>Rotaria</taxon>
    </lineage>
</organism>
<dbReference type="OrthoDB" id="10044871at2759"/>
<gene>
    <name evidence="6" type="ORF">JBS370_LOCUS6358</name>
    <name evidence="4" type="ORF">JXQ802_LOCUS12496</name>
    <name evidence="7" type="ORF">OTI717_LOCUS10052</name>
    <name evidence="2" type="ORF">PYM288_LOCUS3371</name>
    <name evidence="3" type="ORF">RFH988_LOCUS12449</name>
    <name evidence="5" type="ORF">ZHD862_LOCUS18955</name>
</gene>
<evidence type="ECO:0000313" key="3">
    <source>
        <dbReference type="EMBL" id="CAF0967443.1"/>
    </source>
</evidence>
<sequence length="468" mass="53539">MSSLSYDENEFSHRQGSITSVVDEEEITTASDVPIRRQNQDLASEQRLSSSSFSNDYLKVPNIDDTQSTNIEKESQMATMNFQTGPDISIEDNTIPSWKHLSNNISIDDQHYRNMSQSDSMDEITVSFGFQHQDDIENRERLKQNSTEEIDPTIDYETLVRSRKLYVDPNPEYIRKPQMISPLTYKQNIRIKFLKPPPVPQGPLIIREVRPPQPPPPPPLIIRQRPIPPVSQPPIILREKPPQVPKTITTQVLTKTLPPVTPPPRSIIIERVPSLPPKPPDVIIERWIPYEALTQKRKVIVQRCEEPKPYPPPKNVIVTYDQIQVKVVRQFERLGISPEDPEKYSARYGNTLLDPKDLLAQVKELGITEDLSPPLLADREIIKQLTTNPFDQVKFDKSFSGNNTTDKAIYSDIDNSTYTPTYENLVDGSSSSMSHNEWSEHSIDQENNTKDIYAQLAQYGLTKEPNSY</sequence>
<comment type="caution">
    <text evidence="3">The sequence shown here is derived from an EMBL/GenBank/DDBJ whole genome shotgun (WGS) entry which is preliminary data.</text>
</comment>
<dbReference type="Proteomes" id="UP000663854">
    <property type="component" value="Unassembled WGS sequence"/>
</dbReference>
<keyword evidence="8" id="KW-1185">Reference proteome</keyword>
<dbReference type="EMBL" id="CAJNOT010001008">
    <property type="protein sequence ID" value="CAF1127438.1"/>
    <property type="molecule type" value="Genomic_DNA"/>
</dbReference>
<evidence type="ECO:0000313" key="6">
    <source>
        <dbReference type="EMBL" id="CAF3651141.1"/>
    </source>
</evidence>
<evidence type="ECO:0000313" key="4">
    <source>
        <dbReference type="EMBL" id="CAF0967641.1"/>
    </source>
</evidence>
<feature type="compositionally biased region" description="Polar residues" evidence="1">
    <location>
        <begin position="40"/>
        <end position="55"/>
    </location>
</feature>
<evidence type="ECO:0000313" key="2">
    <source>
        <dbReference type="EMBL" id="CAF0776183.1"/>
    </source>
</evidence>
<dbReference type="EMBL" id="CAJNOH010000026">
    <property type="protein sequence ID" value="CAF0776183.1"/>
    <property type="molecule type" value="Genomic_DNA"/>
</dbReference>
<dbReference type="Proteomes" id="UP000663882">
    <property type="component" value="Unassembled WGS sequence"/>
</dbReference>
<dbReference type="EMBL" id="CAJOAX010000887">
    <property type="protein sequence ID" value="CAF3662983.1"/>
    <property type="molecule type" value="Genomic_DNA"/>
</dbReference>
<name>A0A814E5N6_9BILA</name>
<dbReference type="EMBL" id="CAJNOL010000258">
    <property type="protein sequence ID" value="CAF0967641.1"/>
    <property type="molecule type" value="Genomic_DNA"/>
</dbReference>
<evidence type="ECO:0000313" key="7">
    <source>
        <dbReference type="EMBL" id="CAF3662983.1"/>
    </source>
</evidence>
<feature type="region of interest" description="Disordered" evidence="1">
    <location>
        <begin position="428"/>
        <end position="447"/>
    </location>
</feature>
<feature type="region of interest" description="Disordered" evidence="1">
    <location>
        <begin position="1"/>
        <end position="63"/>
    </location>
</feature>
<dbReference type="Proteomes" id="UP000663836">
    <property type="component" value="Unassembled WGS sequence"/>
</dbReference>
<feature type="compositionally biased region" description="Basic and acidic residues" evidence="1">
    <location>
        <begin position="437"/>
        <end position="447"/>
    </location>
</feature>
<dbReference type="AlphaFoldDB" id="A0A814E5N6"/>
<dbReference type="EMBL" id="CAJOBD010000349">
    <property type="protein sequence ID" value="CAF3651141.1"/>
    <property type="molecule type" value="Genomic_DNA"/>
</dbReference>
<evidence type="ECO:0000313" key="9">
    <source>
        <dbReference type="Proteomes" id="UP000663882"/>
    </source>
</evidence>
<protein>
    <submittedName>
        <fullName evidence="3">Uncharacterized protein</fullName>
    </submittedName>
</protein>
<proteinExistence type="predicted"/>
<dbReference type="EMBL" id="CAJNOO010000519">
    <property type="protein sequence ID" value="CAF0967443.1"/>
    <property type="molecule type" value="Genomic_DNA"/>
</dbReference>